<dbReference type="AlphaFoldDB" id="A0A367YZL4"/>
<proteinExistence type="predicted"/>
<evidence type="ECO:0000313" key="2">
    <source>
        <dbReference type="Proteomes" id="UP000252770"/>
    </source>
</evidence>
<dbReference type="EMBL" id="QOUI01000001">
    <property type="protein sequence ID" value="RCK71336.1"/>
    <property type="molecule type" value="Genomic_DNA"/>
</dbReference>
<keyword evidence="2" id="KW-1185">Reference proteome</keyword>
<name>A0A367YZL4_9ACTN</name>
<sequence>MAARTDPAPAPVEFTEAVRELLSVRWRPELAVEQMPAPQRIAPHSAAVTADVTQGEDEIGTGRLVLLHDPAGNAAWQGTFRLVTFARAEVDPEMVTDPVLAEVGWSWLVEALAERGAAYTEPSGTVTSVASHSFGALATDTSSARAEVEIRASWTPLVGPGQGLAAHCLAWGDLLCTAAGLPALPEGVVAMPKRRPTGPTR</sequence>
<dbReference type="InterPro" id="IPR021555">
    <property type="entry name" value="DUF3000"/>
</dbReference>
<dbReference type="RefSeq" id="WP_114125037.1">
    <property type="nucleotide sequence ID" value="NZ_QOUI01000001.1"/>
</dbReference>
<reference evidence="1 2" key="1">
    <citation type="submission" date="2018-07" db="EMBL/GenBank/DDBJ databases">
        <title>Desertimonas flava gen. nov. sp. nov.</title>
        <authorList>
            <person name="Liu S."/>
        </authorList>
    </citation>
    <scope>NUCLEOTIDE SEQUENCE [LARGE SCALE GENOMIC DNA]</scope>
    <source>
        <strain evidence="1 2">16Sb5-5</strain>
    </source>
</reference>
<dbReference type="Pfam" id="PF11452">
    <property type="entry name" value="DUF3000"/>
    <property type="match status" value="1"/>
</dbReference>
<accession>A0A367YZL4</accession>
<dbReference type="Proteomes" id="UP000252770">
    <property type="component" value="Unassembled WGS sequence"/>
</dbReference>
<gene>
    <name evidence="1" type="ORF">DT076_02610</name>
</gene>
<organism evidence="1 2">
    <name type="scientific">Desertihabitans brevis</name>
    <dbReference type="NCBI Taxonomy" id="2268447"/>
    <lineage>
        <taxon>Bacteria</taxon>
        <taxon>Bacillati</taxon>
        <taxon>Actinomycetota</taxon>
        <taxon>Actinomycetes</taxon>
        <taxon>Propionibacteriales</taxon>
        <taxon>Propionibacteriaceae</taxon>
        <taxon>Desertihabitans</taxon>
    </lineage>
</organism>
<evidence type="ECO:0000313" key="1">
    <source>
        <dbReference type="EMBL" id="RCK71336.1"/>
    </source>
</evidence>
<comment type="caution">
    <text evidence="1">The sequence shown here is derived from an EMBL/GenBank/DDBJ whole genome shotgun (WGS) entry which is preliminary data.</text>
</comment>
<protein>
    <submittedName>
        <fullName evidence="1">DUF3000 domain-containing protein</fullName>
    </submittedName>
</protein>